<evidence type="ECO:0000259" key="6">
    <source>
        <dbReference type="Pfam" id="PF04542"/>
    </source>
</evidence>
<dbReference type="InterPro" id="IPR013249">
    <property type="entry name" value="RNA_pol_sigma70_r4_t2"/>
</dbReference>
<keyword evidence="9" id="KW-1185">Reference proteome</keyword>
<feature type="domain" description="RNA polymerase sigma factor 70 region 4 type 2" evidence="7">
    <location>
        <begin position="102"/>
        <end position="150"/>
    </location>
</feature>
<dbReference type="SUPFAM" id="SSF88946">
    <property type="entry name" value="Sigma2 domain of RNA polymerase sigma factors"/>
    <property type="match status" value="1"/>
</dbReference>
<evidence type="ECO:0000313" key="8">
    <source>
        <dbReference type="EMBL" id="SNY58379.1"/>
    </source>
</evidence>
<proteinExistence type="inferred from homology"/>
<accession>A0A285JDM6</accession>
<dbReference type="InterPro" id="IPR013325">
    <property type="entry name" value="RNA_pol_sigma_r2"/>
</dbReference>
<dbReference type="OrthoDB" id="3608473at2"/>
<organism evidence="8 9">
    <name type="scientific">Paractinoplanes atraurantiacus</name>
    <dbReference type="NCBI Taxonomy" id="1036182"/>
    <lineage>
        <taxon>Bacteria</taxon>
        <taxon>Bacillati</taxon>
        <taxon>Actinomycetota</taxon>
        <taxon>Actinomycetes</taxon>
        <taxon>Micromonosporales</taxon>
        <taxon>Micromonosporaceae</taxon>
        <taxon>Paractinoplanes</taxon>
    </lineage>
</organism>
<keyword evidence="2" id="KW-0805">Transcription regulation</keyword>
<reference evidence="8 9" key="1">
    <citation type="submission" date="2017-09" db="EMBL/GenBank/DDBJ databases">
        <authorList>
            <person name="Ehlers B."/>
            <person name="Leendertz F.H."/>
        </authorList>
    </citation>
    <scope>NUCLEOTIDE SEQUENCE [LARGE SCALE GENOMIC DNA]</scope>
    <source>
        <strain evidence="8 9">CGMCC 4.6857</strain>
    </source>
</reference>
<evidence type="ECO:0000259" key="7">
    <source>
        <dbReference type="Pfam" id="PF08281"/>
    </source>
</evidence>
<keyword evidence="5" id="KW-0804">Transcription</keyword>
<evidence type="ECO:0000256" key="2">
    <source>
        <dbReference type="ARBA" id="ARBA00023015"/>
    </source>
</evidence>
<gene>
    <name evidence="8" type="ORF">SAMN05421748_11981</name>
</gene>
<dbReference type="Gene3D" id="1.10.1740.10">
    <property type="match status" value="1"/>
</dbReference>
<dbReference type="InterPro" id="IPR007627">
    <property type="entry name" value="RNA_pol_sigma70_r2"/>
</dbReference>
<evidence type="ECO:0000313" key="9">
    <source>
        <dbReference type="Proteomes" id="UP000219612"/>
    </source>
</evidence>
<keyword evidence="4" id="KW-0238">DNA-binding</keyword>
<dbReference type="Gene3D" id="1.10.10.10">
    <property type="entry name" value="Winged helix-like DNA-binding domain superfamily/Winged helix DNA-binding domain"/>
    <property type="match status" value="1"/>
</dbReference>
<comment type="similarity">
    <text evidence="1">Belongs to the sigma-70 factor family. ECF subfamily.</text>
</comment>
<name>A0A285JDM6_9ACTN</name>
<dbReference type="RefSeq" id="WP_097325351.1">
    <property type="nucleotide sequence ID" value="NZ_OBDY01000019.1"/>
</dbReference>
<sequence length="164" mass="18734">MTTFDAFYRDQFRWLFVRMRACGLGEQDAGDVAQEAMLRLYRQWSELDRSSEPALKAYVLTTAKRIHIDRARQAVRQRTGLTRMAPLVRVAEDDAYGGTEALDVLRVLDGPSREVMSLLYDGLRIGEIASLLGRNPSTVRSQLQKARETLRPLLARQKELDHGR</sequence>
<dbReference type="InterPro" id="IPR014284">
    <property type="entry name" value="RNA_pol_sigma-70_dom"/>
</dbReference>
<dbReference type="GO" id="GO:0003677">
    <property type="term" value="F:DNA binding"/>
    <property type="evidence" value="ECO:0007669"/>
    <property type="project" value="UniProtKB-KW"/>
</dbReference>
<protein>
    <submittedName>
        <fullName evidence="8">RNA polymerase sigma factor, sigma-70 family</fullName>
    </submittedName>
</protein>
<dbReference type="PANTHER" id="PTHR43133">
    <property type="entry name" value="RNA POLYMERASE ECF-TYPE SIGMA FACTO"/>
    <property type="match status" value="1"/>
</dbReference>
<evidence type="ECO:0000256" key="1">
    <source>
        <dbReference type="ARBA" id="ARBA00010641"/>
    </source>
</evidence>
<dbReference type="PANTHER" id="PTHR43133:SF8">
    <property type="entry name" value="RNA POLYMERASE SIGMA FACTOR HI_1459-RELATED"/>
    <property type="match status" value="1"/>
</dbReference>
<dbReference type="GO" id="GO:0006352">
    <property type="term" value="P:DNA-templated transcription initiation"/>
    <property type="evidence" value="ECO:0007669"/>
    <property type="project" value="InterPro"/>
</dbReference>
<dbReference type="Pfam" id="PF08281">
    <property type="entry name" value="Sigma70_r4_2"/>
    <property type="match status" value="1"/>
</dbReference>
<feature type="domain" description="RNA polymerase sigma-70 region 2" evidence="6">
    <location>
        <begin position="18"/>
        <end position="76"/>
    </location>
</feature>
<dbReference type="EMBL" id="OBDY01000019">
    <property type="protein sequence ID" value="SNY58379.1"/>
    <property type="molecule type" value="Genomic_DNA"/>
</dbReference>
<evidence type="ECO:0000256" key="5">
    <source>
        <dbReference type="ARBA" id="ARBA00023163"/>
    </source>
</evidence>
<evidence type="ECO:0000256" key="3">
    <source>
        <dbReference type="ARBA" id="ARBA00023082"/>
    </source>
</evidence>
<evidence type="ECO:0000256" key="4">
    <source>
        <dbReference type="ARBA" id="ARBA00023125"/>
    </source>
</evidence>
<dbReference type="Pfam" id="PF04542">
    <property type="entry name" value="Sigma70_r2"/>
    <property type="match status" value="1"/>
</dbReference>
<dbReference type="AlphaFoldDB" id="A0A285JDM6"/>
<dbReference type="InterPro" id="IPR036388">
    <property type="entry name" value="WH-like_DNA-bd_sf"/>
</dbReference>
<dbReference type="GO" id="GO:0016987">
    <property type="term" value="F:sigma factor activity"/>
    <property type="evidence" value="ECO:0007669"/>
    <property type="project" value="UniProtKB-KW"/>
</dbReference>
<dbReference type="NCBIfam" id="TIGR02937">
    <property type="entry name" value="sigma70-ECF"/>
    <property type="match status" value="1"/>
</dbReference>
<dbReference type="InterPro" id="IPR039425">
    <property type="entry name" value="RNA_pol_sigma-70-like"/>
</dbReference>
<dbReference type="SUPFAM" id="SSF88659">
    <property type="entry name" value="Sigma3 and sigma4 domains of RNA polymerase sigma factors"/>
    <property type="match status" value="1"/>
</dbReference>
<dbReference type="Proteomes" id="UP000219612">
    <property type="component" value="Unassembled WGS sequence"/>
</dbReference>
<dbReference type="InterPro" id="IPR013324">
    <property type="entry name" value="RNA_pol_sigma_r3/r4-like"/>
</dbReference>
<keyword evidence="3" id="KW-0731">Sigma factor</keyword>